<proteinExistence type="predicted"/>
<organism evidence="1 2">
    <name type="scientific">Allacma fusca</name>
    <dbReference type="NCBI Taxonomy" id="39272"/>
    <lineage>
        <taxon>Eukaryota</taxon>
        <taxon>Metazoa</taxon>
        <taxon>Ecdysozoa</taxon>
        <taxon>Arthropoda</taxon>
        <taxon>Hexapoda</taxon>
        <taxon>Collembola</taxon>
        <taxon>Symphypleona</taxon>
        <taxon>Sminthuridae</taxon>
        <taxon>Allacma</taxon>
    </lineage>
</organism>
<feature type="non-terminal residue" evidence="1">
    <location>
        <position position="56"/>
    </location>
</feature>
<name>A0A8J2JHC4_9HEXA</name>
<evidence type="ECO:0000313" key="1">
    <source>
        <dbReference type="EMBL" id="CAG7692628.1"/>
    </source>
</evidence>
<evidence type="ECO:0000313" key="2">
    <source>
        <dbReference type="Proteomes" id="UP000708208"/>
    </source>
</evidence>
<comment type="caution">
    <text evidence="1">The sequence shown here is derived from an EMBL/GenBank/DDBJ whole genome shotgun (WGS) entry which is preliminary data.</text>
</comment>
<dbReference type="Proteomes" id="UP000708208">
    <property type="component" value="Unassembled WGS sequence"/>
</dbReference>
<dbReference type="EMBL" id="CAJVCH010022404">
    <property type="protein sequence ID" value="CAG7692628.1"/>
    <property type="molecule type" value="Genomic_DNA"/>
</dbReference>
<reference evidence="1" key="1">
    <citation type="submission" date="2021-06" db="EMBL/GenBank/DDBJ databases">
        <authorList>
            <person name="Hodson N. C."/>
            <person name="Mongue J. A."/>
            <person name="Jaron S. K."/>
        </authorList>
    </citation>
    <scope>NUCLEOTIDE SEQUENCE</scope>
</reference>
<gene>
    <name evidence="1" type="ORF">AFUS01_LOCUS3707</name>
</gene>
<dbReference type="AlphaFoldDB" id="A0A8J2JHC4"/>
<keyword evidence="2" id="KW-1185">Reference proteome</keyword>
<sequence>MQDILGKYFQREKSENFKIFGKILTGDFVDGYSFDVENGAAGRSPLEGGGAPSPGL</sequence>
<protein>
    <submittedName>
        <fullName evidence="1">Uncharacterized protein</fullName>
    </submittedName>
</protein>
<accession>A0A8J2JHC4</accession>